<keyword evidence="5" id="KW-1185">Reference proteome</keyword>
<protein>
    <recommendedName>
        <fullName evidence="3">CAP-Gly domain-containing protein</fullName>
    </recommendedName>
</protein>
<keyword evidence="1" id="KW-0175">Coiled coil</keyword>
<feature type="compositionally biased region" description="Acidic residues" evidence="2">
    <location>
        <begin position="1190"/>
        <end position="1199"/>
    </location>
</feature>
<feature type="compositionally biased region" description="Low complexity" evidence="2">
    <location>
        <begin position="220"/>
        <end position="237"/>
    </location>
</feature>
<evidence type="ECO:0000313" key="4">
    <source>
        <dbReference type="EMBL" id="KAA1089748.1"/>
    </source>
</evidence>
<feature type="compositionally biased region" description="Acidic residues" evidence="2">
    <location>
        <begin position="1298"/>
        <end position="1314"/>
    </location>
</feature>
<proteinExistence type="predicted"/>
<feature type="coiled-coil region" evidence="1">
    <location>
        <begin position="665"/>
        <end position="692"/>
    </location>
</feature>
<dbReference type="Gene3D" id="2.30.30.190">
    <property type="entry name" value="CAP Gly-rich-like domain"/>
    <property type="match status" value="1"/>
</dbReference>
<feature type="compositionally biased region" description="Polar residues" evidence="2">
    <location>
        <begin position="286"/>
        <end position="303"/>
    </location>
</feature>
<dbReference type="InterPro" id="IPR036859">
    <property type="entry name" value="CAP-Gly_dom_sf"/>
</dbReference>
<name>A0A5B0NP79_PUCGR</name>
<feature type="compositionally biased region" description="Low complexity" evidence="2">
    <location>
        <begin position="362"/>
        <end position="382"/>
    </location>
</feature>
<reference evidence="4 5" key="1">
    <citation type="submission" date="2019-05" db="EMBL/GenBank/DDBJ databases">
        <title>Emergence of the Ug99 lineage of the wheat stem rust pathogen through somatic hybridization.</title>
        <authorList>
            <person name="Li F."/>
            <person name="Upadhyaya N.M."/>
            <person name="Sperschneider J."/>
            <person name="Matny O."/>
            <person name="Nguyen-Phuc H."/>
            <person name="Mago R."/>
            <person name="Raley C."/>
            <person name="Miller M.E."/>
            <person name="Silverstein K.A.T."/>
            <person name="Henningsen E."/>
            <person name="Hirsch C.D."/>
            <person name="Visser B."/>
            <person name="Pretorius Z.A."/>
            <person name="Steffenson B.J."/>
            <person name="Schwessinger B."/>
            <person name="Dodds P.N."/>
            <person name="Figueroa M."/>
        </authorList>
    </citation>
    <scope>NUCLEOTIDE SEQUENCE [LARGE SCALE GENOMIC DNA]</scope>
    <source>
        <strain evidence="4">21-0</strain>
    </source>
</reference>
<feature type="region of interest" description="Disordered" evidence="2">
    <location>
        <begin position="989"/>
        <end position="1022"/>
    </location>
</feature>
<feature type="region of interest" description="Disordered" evidence="2">
    <location>
        <begin position="1190"/>
        <end position="1211"/>
    </location>
</feature>
<feature type="compositionally biased region" description="Basic and acidic residues" evidence="2">
    <location>
        <begin position="1263"/>
        <end position="1277"/>
    </location>
</feature>
<feature type="region of interest" description="Disordered" evidence="2">
    <location>
        <begin position="1100"/>
        <end position="1119"/>
    </location>
</feature>
<feature type="compositionally biased region" description="Low complexity" evidence="2">
    <location>
        <begin position="272"/>
        <end position="285"/>
    </location>
</feature>
<feature type="region of interest" description="Disordered" evidence="2">
    <location>
        <begin position="844"/>
        <end position="881"/>
    </location>
</feature>
<gene>
    <name evidence="4" type="ORF">PGT21_028805</name>
</gene>
<dbReference type="PROSITE" id="PS50245">
    <property type="entry name" value="CAP_GLY_2"/>
    <property type="match status" value="1"/>
</dbReference>
<feature type="compositionally biased region" description="Basic and acidic residues" evidence="2">
    <location>
        <begin position="742"/>
        <end position="753"/>
    </location>
</feature>
<dbReference type="PANTHER" id="PTHR23159">
    <property type="entry name" value="CENTROSOMAL PROTEIN 2"/>
    <property type="match status" value="1"/>
</dbReference>
<feature type="region of interest" description="Disordered" evidence="2">
    <location>
        <begin position="695"/>
        <end position="753"/>
    </location>
</feature>
<accession>A0A5B0NP79</accession>
<dbReference type="Proteomes" id="UP000324748">
    <property type="component" value="Unassembled WGS sequence"/>
</dbReference>
<dbReference type="EMBL" id="VSWC01000093">
    <property type="protein sequence ID" value="KAA1089748.1"/>
    <property type="molecule type" value="Genomic_DNA"/>
</dbReference>
<dbReference type="InterPro" id="IPR000938">
    <property type="entry name" value="CAP-Gly_domain"/>
</dbReference>
<dbReference type="SMART" id="SM01052">
    <property type="entry name" value="CAP_GLY"/>
    <property type="match status" value="1"/>
</dbReference>
<feature type="compositionally biased region" description="Low complexity" evidence="2">
    <location>
        <begin position="308"/>
        <end position="325"/>
    </location>
</feature>
<evidence type="ECO:0000256" key="1">
    <source>
        <dbReference type="SAM" id="Coils"/>
    </source>
</evidence>
<comment type="caution">
    <text evidence="4">The sequence shown here is derived from an EMBL/GenBank/DDBJ whole genome shotgun (WGS) entry which is preliminary data.</text>
</comment>
<feature type="compositionally biased region" description="Polar residues" evidence="2">
    <location>
        <begin position="241"/>
        <end position="252"/>
    </location>
</feature>
<feature type="region of interest" description="Disordered" evidence="2">
    <location>
        <begin position="1252"/>
        <end position="1316"/>
    </location>
</feature>
<feature type="compositionally biased region" description="Polar residues" evidence="2">
    <location>
        <begin position="1279"/>
        <end position="1289"/>
    </location>
</feature>
<feature type="region of interest" description="Disordered" evidence="2">
    <location>
        <begin position="424"/>
        <end position="447"/>
    </location>
</feature>
<dbReference type="OrthoDB" id="2130750at2759"/>
<feature type="compositionally biased region" description="Low complexity" evidence="2">
    <location>
        <begin position="119"/>
        <end position="132"/>
    </location>
</feature>
<feature type="coiled-coil region" evidence="1">
    <location>
        <begin position="910"/>
        <end position="951"/>
    </location>
</feature>
<feature type="compositionally biased region" description="Polar residues" evidence="2">
    <location>
        <begin position="731"/>
        <end position="741"/>
    </location>
</feature>
<evidence type="ECO:0000256" key="2">
    <source>
        <dbReference type="SAM" id="MobiDB-lite"/>
    </source>
</evidence>
<sequence>MKNSKLKTIATTTTTTTPQRTTSNQPSSSSSFGVGDRVKCSNSMVGICRFIGTIESKPGIWVGIDLGQDQENENDPLQPSWHGKGKNSGSVNGVVYFQCQPLCGIFFPISKVSAYHQPSSTTSLTFPLSPTSRQSVDFSSTDSNQQLSSSPSRARRQSALPASTNNNTTNTTTTTTTATTATTPISNSNSSTPRPRPRPSLPARSTAISRKPSLPPMPDSKALNSSTSSSATISKTHSLTRKSSSIKPTDNPSSTSSTNFLDRLPPLPPTFDPSSKKFSPFNSKSATNPFSKSTNGPKRSSVSHIPPSNCNNINNSSCSSNTTTIRPTSRTSLKRPESVNSHYARAATPEWARQSRQRRPTSRLSLISNSESKSSKNPSICSIDQFVPPELPSTSPEQVIQIQQRIIELENLVEQNKLQHSELENQHLQKSKELERELESSKESLKQAEEDKLVQLEKLKEELNQNNQLELNRFQEQLTNLNETLRLSQEASTQQSLQFEKEKAELQSQLNQLRSAGQSLCGVYENKISDLEALRLDQLHQSELIAEELKTTKLTLEELQKAQLNQTEINKSSLSRSTSSPNHLEAVEIDNESLKADLKYTQEQLSEVQDEAYQLKQELASERELREQLSETHDQSLQQHILSVKGAREEAAMLDKEKVSLQFKLTQAETRLKETLETMEQERVELEGLRAEILASSSHPHPSQLSPRLGRSENNDNATVTNTATGGGSERSIQVSKSSSNFRHDQLESELKEKQSRIEFLEAQLNRNSFPEQSKPSLDTTNQTDSQPIMDQEKMLVIQKYQRLLLIKDEENLKLISKLEELEEQLELHPKSRFHNLSPARGATIGHEHSSPRLRHKTSTQSLWRDESFNRSPRPGVMSRSISCKEVDESNAAKELTKANQQIIGLKLIARQSDDERAKFEKANLELKQEIEELKQDNRLLEQKLAQLIKSGQLKIGSNRIRSETIGLSRKYSVQELGIENEIGLLSEISNQQKPSGPASSTTTTTTTMTNNEGDHRPHQLQTGEVIIGDYKKVKKLELEIDQLKSQLAFLEQKHGREVAALNKEVSELESIIESKIFQEEELEEEIKRLNERLIQSSPVRAHERPQSMIGGSPGTELQRRGTKVWRRRTLELGQQAALLPATGASHAPSGRASKRFSALSGLQEAGQERPGFDEFVDDRRFYADATLVEEEEPDEDRPESEPAASAPELARTRMIVTDHDADDHHNHNDLACVGDQGSGKSLQIQRVYFPSVDNPVNDDDLTDNHHLTEEDDDHIHQQRGQTRSLASPDNNNNNNIDNDDDDDEDDEDNEPCELCDQHGHQLETCPIFSVDS</sequence>
<feature type="region of interest" description="Disordered" evidence="2">
    <location>
        <begin position="765"/>
        <end position="787"/>
    </location>
</feature>
<feature type="region of interest" description="Disordered" evidence="2">
    <location>
        <begin position="119"/>
        <end position="383"/>
    </location>
</feature>
<feature type="compositionally biased region" description="Low complexity" evidence="2">
    <location>
        <begin position="11"/>
        <end position="31"/>
    </location>
</feature>
<evidence type="ECO:0000259" key="3">
    <source>
        <dbReference type="PROSITE" id="PS50245"/>
    </source>
</evidence>
<organism evidence="4 5">
    <name type="scientific">Puccinia graminis f. sp. tritici</name>
    <dbReference type="NCBI Taxonomy" id="56615"/>
    <lineage>
        <taxon>Eukaryota</taxon>
        <taxon>Fungi</taxon>
        <taxon>Dikarya</taxon>
        <taxon>Basidiomycota</taxon>
        <taxon>Pucciniomycotina</taxon>
        <taxon>Pucciniomycetes</taxon>
        <taxon>Pucciniales</taxon>
        <taxon>Pucciniaceae</taxon>
        <taxon>Puccinia</taxon>
    </lineage>
</organism>
<feature type="compositionally biased region" description="Low complexity" evidence="2">
    <location>
        <begin position="715"/>
        <end position="724"/>
    </location>
</feature>
<dbReference type="SUPFAM" id="SSF74924">
    <property type="entry name" value="Cap-Gly domain"/>
    <property type="match status" value="1"/>
</dbReference>
<evidence type="ECO:0000313" key="5">
    <source>
        <dbReference type="Proteomes" id="UP000324748"/>
    </source>
</evidence>
<feature type="coiled-coil region" evidence="1">
    <location>
        <begin position="584"/>
        <end position="632"/>
    </location>
</feature>
<dbReference type="Pfam" id="PF01302">
    <property type="entry name" value="CAP_GLY"/>
    <property type="match status" value="1"/>
</dbReference>
<feature type="domain" description="CAP-Gly" evidence="3">
    <location>
        <begin position="52"/>
        <end position="108"/>
    </location>
</feature>
<feature type="compositionally biased region" description="Polar residues" evidence="2">
    <location>
        <begin position="989"/>
        <end position="1001"/>
    </location>
</feature>
<feature type="compositionally biased region" description="Low complexity" evidence="2">
    <location>
        <begin position="139"/>
        <end position="193"/>
    </location>
</feature>
<feature type="region of interest" description="Disordered" evidence="2">
    <location>
        <begin position="1"/>
        <end position="34"/>
    </location>
</feature>
<dbReference type="PANTHER" id="PTHR23159:SF31">
    <property type="entry name" value="CENTROSOME-ASSOCIATED PROTEIN CEP250 ISOFORM X1"/>
    <property type="match status" value="1"/>
</dbReference>
<feature type="coiled-coil region" evidence="1">
    <location>
        <begin position="1034"/>
        <end position="1093"/>
    </location>
</feature>